<sequence length="93" mass="10601">MRHFAEYASQSLGIRLPEAHTRFMDTYGNRLPEDPVKTKSWITGLGSQEFVIGTTLAFRSSFPDLDRGRVVIGYASIKTIIVNRAYEDIDEYL</sequence>
<dbReference type="Proteomes" id="UP001144372">
    <property type="component" value="Unassembled WGS sequence"/>
</dbReference>
<dbReference type="RefSeq" id="WP_281792067.1">
    <property type="nucleotide sequence ID" value="NZ_BSDR01000001.1"/>
</dbReference>
<comment type="caution">
    <text evidence="1">The sequence shown here is derived from an EMBL/GenBank/DDBJ whole genome shotgun (WGS) entry which is preliminary data.</text>
</comment>
<gene>
    <name evidence="1" type="ORF">DAMNIGENAA_04810</name>
</gene>
<accession>A0A9W6FRI6</accession>
<protein>
    <submittedName>
        <fullName evidence="1">Uncharacterized protein</fullName>
    </submittedName>
</protein>
<organism evidence="1 2">
    <name type="scientific">Desulforhabdus amnigena</name>
    <dbReference type="NCBI Taxonomy" id="40218"/>
    <lineage>
        <taxon>Bacteria</taxon>
        <taxon>Pseudomonadati</taxon>
        <taxon>Thermodesulfobacteriota</taxon>
        <taxon>Syntrophobacteria</taxon>
        <taxon>Syntrophobacterales</taxon>
        <taxon>Syntrophobacteraceae</taxon>
        <taxon>Desulforhabdus</taxon>
    </lineage>
</organism>
<keyword evidence="2" id="KW-1185">Reference proteome</keyword>
<evidence type="ECO:0000313" key="1">
    <source>
        <dbReference type="EMBL" id="GLI33048.1"/>
    </source>
</evidence>
<reference evidence="1" key="1">
    <citation type="submission" date="2022-12" db="EMBL/GenBank/DDBJ databases">
        <title>Reference genome sequencing for broad-spectrum identification of bacterial and archaeal isolates by mass spectrometry.</title>
        <authorList>
            <person name="Sekiguchi Y."/>
            <person name="Tourlousse D.M."/>
        </authorList>
    </citation>
    <scope>NUCLEOTIDE SEQUENCE</scope>
    <source>
        <strain evidence="1">ASRB1</strain>
    </source>
</reference>
<name>A0A9W6FRI6_9BACT</name>
<proteinExistence type="predicted"/>
<evidence type="ECO:0000313" key="2">
    <source>
        <dbReference type="Proteomes" id="UP001144372"/>
    </source>
</evidence>
<dbReference type="AlphaFoldDB" id="A0A9W6FRI6"/>
<dbReference type="EMBL" id="BSDR01000001">
    <property type="protein sequence ID" value="GLI33048.1"/>
    <property type="molecule type" value="Genomic_DNA"/>
</dbReference>